<protein>
    <submittedName>
        <fullName evidence="2">Uncharacterized protein</fullName>
    </submittedName>
</protein>
<evidence type="ECO:0000256" key="1">
    <source>
        <dbReference type="SAM" id="MobiDB-lite"/>
    </source>
</evidence>
<reference evidence="2" key="1">
    <citation type="submission" date="2018-05" db="EMBL/GenBank/DDBJ databases">
        <authorList>
            <person name="Lanie J.A."/>
            <person name="Ng W.-L."/>
            <person name="Kazmierczak K.M."/>
            <person name="Andrzejewski T.M."/>
            <person name="Davidsen T.M."/>
            <person name="Wayne K.J."/>
            <person name="Tettelin H."/>
            <person name="Glass J.I."/>
            <person name="Rusch D."/>
            <person name="Podicherti R."/>
            <person name="Tsui H.-C.T."/>
            <person name="Winkler M.E."/>
        </authorList>
    </citation>
    <scope>NUCLEOTIDE SEQUENCE</scope>
</reference>
<organism evidence="2">
    <name type="scientific">marine metagenome</name>
    <dbReference type="NCBI Taxonomy" id="408172"/>
    <lineage>
        <taxon>unclassified sequences</taxon>
        <taxon>metagenomes</taxon>
        <taxon>ecological metagenomes</taxon>
    </lineage>
</organism>
<feature type="compositionally biased region" description="Basic and acidic residues" evidence="1">
    <location>
        <begin position="91"/>
        <end position="101"/>
    </location>
</feature>
<name>A0A382F3F5_9ZZZZ</name>
<sequence length="386" mass="42256">MTNVVRQVVSGLGGQFAKSLLGGLANNARSVVNGLGSDNSPGSGIQNKSRFYTNNLSYPMDVETDPMQGHYILFHINETTRNKIKKTQKNKNAETIRKSANKDFGSTGGDPALRGILPGIVSTSKDGRQLRKSDASTKSAISGAPHSLYNEKLPTTRLSTSIALYMPPSVQTSYGLDYGDVEIGAFGQAMTEMFDSMERAWKGDGGAGKALTKAGTNMMEGVKRTAVKALDAVAPGIKAQAQIGAGKIFSDKMELSFKGVTRRTFSFSFVFMPKSEKESKTIEQIIHMFKFHAHPNYVDDTEGRQMTIPDTFDIDYMYQDSVNNFINKISTCFLKDISVAYGGDRFTAHRPTEGLQGKGAPPTRTSLTLTFQEMEILTRQRIDEGF</sequence>
<dbReference type="AlphaFoldDB" id="A0A382F3F5"/>
<gene>
    <name evidence="2" type="ORF">METZ01_LOCUS209587</name>
</gene>
<feature type="region of interest" description="Disordered" evidence="1">
    <location>
        <begin position="88"/>
        <end position="108"/>
    </location>
</feature>
<accession>A0A382F3F5</accession>
<evidence type="ECO:0000313" key="2">
    <source>
        <dbReference type="EMBL" id="SVB56733.1"/>
    </source>
</evidence>
<proteinExistence type="predicted"/>
<dbReference type="EMBL" id="UINC01047446">
    <property type="protein sequence ID" value="SVB56733.1"/>
    <property type="molecule type" value="Genomic_DNA"/>
</dbReference>